<sequence>NTSSVLTSSVITPTIQEPPSKEDIVMPMLKPTSFIFPSVATETILPRPPPCSPQVTHPPPPYLEESLTAPQQKIHDVSSLQGASQTSRKSEAQMKDAEVEEGDIVKEVGDEMHDQMVEISSVPESTEKKNIEDIDIGTEEEIKEELIRKNMVELGGVLQQESTTEEPKKQLEIVALPFPEGSGKEIIVHPEAQTLSGQEFTNWLTKQSFPTSKEVIDLEEMDLQLLRRIEKKRKRPKMAK</sequence>
<accession>A0AA38CCH2</accession>
<proteinExistence type="predicted"/>
<dbReference type="EMBL" id="JAHRHJ020000106">
    <property type="protein sequence ID" value="KAH9294457.1"/>
    <property type="molecule type" value="Genomic_DNA"/>
</dbReference>
<evidence type="ECO:0000313" key="3">
    <source>
        <dbReference type="Proteomes" id="UP000824469"/>
    </source>
</evidence>
<protein>
    <submittedName>
        <fullName evidence="2">Uncharacterized protein</fullName>
    </submittedName>
</protein>
<feature type="non-terminal residue" evidence="2">
    <location>
        <position position="1"/>
    </location>
</feature>
<keyword evidence="3" id="KW-1185">Reference proteome</keyword>
<reference evidence="2 3" key="1">
    <citation type="journal article" date="2021" name="Nat. Plants">
        <title>The Taxus genome provides insights into paclitaxel biosynthesis.</title>
        <authorList>
            <person name="Xiong X."/>
            <person name="Gou J."/>
            <person name="Liao Q."/>
            <person name="Li Y."/>
            <person name="Zhou Q."/>
            <person name="Bi G."/>
            <person name="Li C."/>
            <person name="Du R."/>
            <person name="Wang X."/>
            <person name="Sun T."/>
            <person name="Guo L."/>
            <person name="Liang H."/>
            <person name="Lu P."/>
            <person name="Wu Y."/>
            <person name="Zhang Z."/>
            <person name="Ro D.K."/>
            <person name="Shang Y."/>
            <person name="Huang S."/>
            <person name="Yan J."/>
        </authorList>
    </citation>
    <scope>NUCLEOTIDE SEQUENCE [LARGE SCALE GENOMIC DNA]</scope>
    <source>
        <strain evidence="2">Ta-2019</strain>
    </source>
</reference>
<organism evidence="2 3">
    <name type="scientific">Taxus chinensis</name>
    <name type="common">Chinese yew</name>
    <name type="synonym">Taxus wallichiana var. chinensis</name>
    <dbReference type="NCBI Taxonomy" id="29808"/>
    <lineage>
        <taxon>Eukaryota</taxon>
        <taxon>Viridiplantae</taxon>
        <taxon>Streptophyta</taxon>
        <taxon>Embryophyta</taxon>
        <taxon>Tracheophyta</taxon>
        <taxon>Spermatophyta</taxon>
        <taxon>Pinopsida</taxon>
        <taxon>Pinidae</taxon>
        <taxon>Conifers II</taxon>
        <taxon>Cupressales</taxon>
        <taxon>Taxaceae</taxon>
        <taxon>Taxus</taxon>
    </lineage>
</organism>
<feature type="compositionally biased region" description="Basic and acidic residues" evidence="1">
    <location>
        <begin position="88"/>
        <end position="99"/>
    </location>
</feature>
<dbReference type="Proteomes" id="UP000824469">
    <property type="component" value="Unassembled WGS sequence"/>
</dbReference>
<evidence type="ECO:0000313" key="2">
    <source>
        <dbReference type="EMBL" id="KAH9294457.1"/>
    </source>
</evidence>
<gene>
    <name evidence="2" type="ORF">KI387_040337</name>
</gene>
<feature type="region of interest" description="Disordered" evidence="1">
    <location>
        <begin position="44"/>
        <end position="99"/>
    </location>
</feature>
<feature type="compositionally biased region" description="Polar residues" evidence="1">
    <location>
        <begin position="78"/>
        <end position="87"/>
    </location>
</feature>
<comment type="caution">
    <text evidence="2">The sequence shown here is derived from an EMBL/GenBank/DDBJ whole genome shotgun (WGS) entry which is preliminary data.</text>
</comment>
<evidence type="ECO:0000256" key="1">
    <source>
        <dbReference type="SAM" id="MobiDB-lite"/>
    </source>
</evidence>
<feature type="non-terminal residue" evidence="2">
    <location>
        <position position="240"/>
    </location>
</feature>
<dbReference type="AlphaFoldDB" id="A0AA38CCH2"/>
<name>A0AA38CCH2_TAXCH</name>
<feature type="compositionally biased region" description="Pro residues" evidence="1">
    <location>
        <begin position="46"/>
        <end position="62"/>
    </location>
</feature>